<name>A0A8J2KD69_9HEXA</name>
<keyword evidence="3" id="KW-1185">Reference proteome</keyword>
<reference evidence="2" key="1">
    <citation type="submission" date="2021-06" db="EMBL/GenBank/DDBJ databases">
        <authorList>
            <person name="Hodson N. C."/>
            <person name="Mongue J. A."/>
            <person name="Jaron S. K."/>
        </authorList>
    </citation>
    <scope>NUCLEOTIDE SEQUENCE</scope>
</reference>
<comment type="caution">
    <text evidence="2">The sequence shown here is derived from an EMBL/GenBank/DDBJ whole genome shotgun (WGS) entry which is preliminary data.</text>
</comment>
<feature type="non-terminal residue" evidence="2">
    <location>
        <position position="1"/>
    </location>
</feature>
<feature type="compositionally biased region" description="Polar residues" evidence="1">
    <location>
        <begin position="22"/>
        <end position="33"/>
    </location>
</feature>
<accession>A0A8J2KD69</accession>
<proteinExistence type="predicted"/>
<gene>
    <name evidence="2" type="ORF">AFUS01_LOCUS25184</name>
</gene>
<protein>
    <submittedName>
        <fullName evidence="2">Uncharacterized protein</fullName>
    </submittedName>
</protein>
<dbReference type="EMBL" id="CAJVCH010321694">
    <property type="protein sequence ID" value="CAG7786623.1"/>
    <property type="molecule type" value="Genomic_DNA"/>
</dbReference>
<dbReference type="Proteomes" id="UP000708208">
    <property type="component" value="Unassembled WGS sequence"/>
</dbReference>
<organism evidence="2 3">
    <name type="scientific">Allacma fusca</name>
    <dbReference type="NCBI Taxonomy" id="39272"/>
    <lineage>
        <taxon>Eukaryota</taxon>
        <taxon>Metazoa</taxon>
        <taxon>Ecdysozoa</taxon>
        <taxon>Arthropoda</taxon>
        <taxon>Hexapoda</taxon>
        <taxon>Collembola</taxon>
        <taxon>Symphypleona</taxon>
        <taxon>Sminthuridae</taxon>
        <taxon>Allacma</taxon>
    </lineage>
</organism>
<dbReference type="AlphaFoldDB" id="A0A8J2KD69"/>
<evidence type="ECO:0000256" key="1">
    <source>
        <dbReference type="SAM" id="MobiDB-lite"/>
    </source>
</evidence>
<evidence type="ECO:0000313" key="3">
    <source>
        <dbReference type="Proteomes" id="UP000708208"/>
    </source>
</evidence>
<evidence type="ECO:0000313" key="2">
    <source>
        <dbReference type="EMBL" id="CAG7786623.1"/>
    </source>
</evidence>
<feature type="region of interest" description="Disordered" evidence="1">
    <location>
        <begin position="19"/>
        <end position="56"/>
    </location>
</feature>
<sequence>TTMKPTDIHLYSHVAPSIDGPFQSQASTPQATGPSVLRTIPKKGQGPEKTPSQRKQCPCCGKSLKKSYLWKHKKYHCSAAREYSELPI</sequence>